<feature type="compositionally biased region" description="Basic and acidic residues" evidence="1">
    <location>
        <begin position="1"/>
        <end position="23"/>
    </location>
</feature>
<comment type="caution">
    <text evidence="2">The sequence shown here is derived from an EMBL/GenBank/DDBJ whole genome shotgun (WGS) entry which is preliminary data.</text>
</comment>
<evidence type="ECO:0000256" key="1">
    <source>
        <dbReference type="SAM" id="MobiDB-lite"/>
    </source>
</evidence>
<evidence type="ECO:0000313" key="3">
    <source>
        <dbReference type="Proteomes" id="UP000789759"/>
    </source>
</evidence>
<proteinExistence type="predicted"/>
<dbReference type="Proteomes" id="UP000789759">
    <property type="component" value="Unassembled WGS sequence"/>
</dbReference>
<keyword evidence="3" id="KW-1185">Reference proteome</keyword>
<reference evidence="2" key="1">
    <citation type="submission" date="2021-06" db="EMBL/GenBank/DDBJ databases">
        <authorList>
            <person name="Kallberg Y."/>
            <person name="Tangrot J."/>
            <person name="Rosling A."/>
        </authorList>
    </citation>
    <scope>NUCLEOTIDE SEQUENCE</scope>
    <source>
        <strain evidence="2">FL966</strain>
    </source>
</reference>
<feature type="region of interest" description="Disordered" evidence="1">
    <location>
        <begin position="1"/>
        <end position="24"/>
    </location>
</feature>
<evidence type="ECO:0000313" key="2">
    <source>
        <dbReference type="EMBL" id="CAG8796805.1"/>
    </source>
</evidence>
<gene>
    <name evidence="2" type="ORF">CPELLU_LOCUS17392</name>
</gene>
<dbReference type="EMBL" id="CAJVQA010029391">
    <property type="protein sequence ID" value="CAG8796805.1"/>
    <property type="molecule type" value="Genomic_DNA"/>
</dbReference>
<dbReference type="OrthoDB" id="2467732at2759"/>
<organism evidence="2 3">
    <name type="scientific">Cetraspora pellucida</name>
    <dbReference type="NCBI Taxonomy" id="1433469"/>
    <lineage>
        <taxon>Eukaryota</taxon>
        <taxon>Fungi</taxon>
        <taxon>Fungi incertae sedis</taxon>
        <taxon>Mucoromycota</taxon>
        <taxon>Glomeromycotina</taxon>
        <taxon>Glomeromycetes</taxon>
        <taxon>Diversisporales</taxon>
        <taxon>Gigasporaceae</taxon>
        <taxon>Cetraspora</taxon>
    </lineage>
</organism>
<feature type="non-terminal residue" evidence="2">
    <location>
        <position position="55"/>
    </location>
</feature>
<name>A0A9N9JUW9_9GLOM</name>
<protein>
    <submittedName>
        <fullName evidence="2">7754_t:CDS:1</fullName>
    </submittedName>
</protein>
<accession>A0A9N9JUW9</accession>
<dbReference type="AlphaFoldDB" id="A0A9N9JUW9"/>
<sequence length="55" mass="6219">MDKTDQMDKKLPSIVQKHTEHNKYASKPINMQEIAKALSKMAIVSVPVDIVEIPE</sequence>